<organism evidence="1 2">
    <name type="scientific">Citrus unshiu</name>
    <name type="common">Satsuma mandarin</name>
    <name type="synonym">Citrus nobilis var. unshiu</name>
    <dbReference type="NCBI Taxonomy" id="55188"/>
    <lineage>
        <taxon>Eukaryota</taxon>
        <taxon>Viridiplantae</taxon>
        <taxon>Streptophyta</taxon>
        <taxon>Embryophyta</taxon>
        <taxon>Tracheophyta</taxon>
        <taxon>Spermatophyta</taxon>
        <taxon>Magnoliopsida</taxon>
        <taxon>eudicotyledons</taxon>
        <taxon>Gunneridae</taxon>
        <taxon>Pentapetalae</taxon>
        <taxon>rosids</taxon>
        <taxon>malvids</taxon>
        <taxon>Sapindales</taxon>
        <taxon>Rutaceae</taxon>
        <taxon>Aurantioideae</taxon>
        <taxon>Citrus</taxon>
    </lineage>
</organism>
<keyword evidence="2" id="KW-1185">Reference proteome</keyword>
<accession>A0A2H5PLY7</accession>
<evidence type="ECO:0000313" key="1">
    <source>
        <dbReference type="EMBL" id="GAY53352.1"/>
    </source>
</evidence>
<dbReference type="Proteomes" id="UP000236630">
    <property type="component" value="Unassembled WGS sequence"/>
</dbReference>
<comment type="caution">
    <text evidence="1">The sequence shown here is derived from an EMBL/GenBank/DDBJ whole genome shotgun (WGS) entry which is preliminary data.</text>
</comment>
<evidence type="ECO:0000313" key="2">
    <source>
        <dbReference type="Proteomes" id="UP000236630"/>
    </source>
</evidence>
<proteinExistence type="predicted"/>
<name>A0A2H5PLY7_CITUN</name>
<dbReference type="AlphaFoldDB" id="A0A2H5PLY7"/>
<sequence length="138" mass="15669">MFAIGTPTHKALQGSSSIHSEIQKPPIASVGLNLHLWGPTTDHPLSLDILSKKSFREIHHYCDISMCRSFIFGHETRRDHKEICTTSPSPNSYLLSLVHIKAPRAFPKKRNHYRKIQPDHQAIWKMSFGTEPPSKSGF</sequence>
<gene>
    <name evidence="1" type="ORF">CUMW_148650</name>
</gene>
<reference evidence="1 2" key="1">
    <citation type="journal article" date="2017" name="Front. Genet.">
        <title>Draft sequencing of the heterozygous diploid genome of Satsuma (Citrus unshiu Marc.) using a hybrid assembly approach.</title>
        <authorList>
            <person name="Shimizu T."/>
            <person name="Tanizawa Y."/>
            <person name="Mochizuki T."/>
            <person name="Nagasaki H."/>
            <person name="Yoshioka T."/>
            <person name="Toyoda A."/>
            <person name="Fujiyama A."/>
            <person name="Kaminuma E."/>
            <person name="Nakamura Y."/>
        </authorList>
    </citation>
    <scope>NUCLEOTIDE SEQUENCE [LARGE SCALE GENOMIC DNA]</scope>
    <source>
        <strain evidence="2">cv. Miyagawa wase</strain>
    </source>
</reference>
<dbReference type="EMBL" id="BDQV01000091">
    <property type="protein sequence ID" value="GAY53352.1"/>
    <property type="molecule type" value="Genomic_DNA"/>
</dbReference>
<protein>
    <submittedName>
        <fullName evidence="1">Uncharacterized protein</fullName>
    </submittedName>
</protein>